<dbReference type="OrthoDB" id="2289094at2759"/>
<dbReference type="OMA" id="HSTRINE"/>
<dbReference type="SUPFAM" id="SSF57997">
    <property type="entry name" value="Tropomyosin"/>
    <property type="match status" value="1"/>
</dbReference>
<evidence type="ECO:0000256" key="1">
    <source>
        <dbReference type="SAM" id="Coils"/>
    </source>
</evidence>
<feature type="coiled-coil region" evidence="1">
    <location>
        <begin position="743"/>
        <end position="830"/>
    </location>
</feature>
<dbReference type="EMBL" id="AGNL01037794">
    <property type="protein sequence ID" value="EJK53426.1"/>
    <property type="molecule type" value="Genomic_DNA"/>
</dbReference>
<name>K0RX39_THAOC</name>
<dbReference type="Gene3D" id="1.10.287.2610">
    <property type="match status" value="1"/>
</dbReference>
<feature type="region of interest" description="Disordered" evidence="2">
    <location>
        <begin position="168"/>
        <end position="231"/>
    </location>
</feature>
<proteinExistence type="predicted"/>
<dbReference type="GO" id="GO:0007076">
    <property type="term" value="P:mitotic chromosome condensation"/>
    <property type="evidence" value="ECO:0007669"/>
    <property type="project" value="TreeGrafter"/>
</dbReference>
<dbReference type="GO" id="GO:0000796">
    <property type="term" value="C:condensin complex"/>
    <property type="evidence" value="ECO:0007669"/>
    <property type="project" value="TreeGrafter"/>
</dbReference>
<accession>K0RX39</accession>
<evidence type="ECO:0000313" key="3">
    <source>
        <dbReference type="EMBL" id="EJK53426.1"/>
    </source>
</evidence>
<dbReference type="PANTHER" id="PTHR43941:SF1">
    <property type="entry name" value="STRUCTURAL MAINTENANCE OF CHROMOSOMES PROTEIN 2"/>
    <property type="match status" value="1"/>
</dbReference>
<feature type="coiled-coil region" evidence="1">
    <location>
        <begin position="577"/>
        <end position="707"/>
    </location>
</feature>
<evidence type="ECO:0000256" key="2">
    <source>
        <dbReference type="SAM" id="MobiDB-lite"/>
    </source>
</evidence>
<keyword evidence="4" id="KW-1185">Reference proteome</keyword>
<dbReference type="SUPFAM" id="SSF90257">
    <property type="entry name" value="Myosin rod fragments"/>
    <property type="match status" value="1"/>
</dbReference>
<dbReference type="Proteomes" id="UP000266841">
    <property type="component" value="Unassembled WGS sequence"/>
</dbReference>
<feature type="coiled-coil region" evidence="1">
    <location>
        <begin position="481"/>
        <end position="547"/>
    </location>
</feature>
<dbReference type="GO" id="GO:0003682">
    <property type="term" value="F:chromatin binding"/>
    <property type="evidence" value="ECO:0007669"/>
    <property type="project" value="TreeGrafter"/>
</dbReference>
<feature type="region of interest" description="Disordered" evidence="2">
    <location>
        <begin position="248"/>
        <end position="271"/>
    </location>
</feature>
<protein>
    <submittedName>
        <fullName evidence="3">Uncharacterized protein</fullName>
    </submittedName>
</protein>
<gene>
    <name evidence="3" type="ORF">THAOC_27145</name>
</gene>
<organism evidence="3 4">
    <name type="scientific">Thalassiosira oceanica</name>
    <name type="common">Marine diatom</name>
    <dbReference type="NCBI Taxonomy" id="159749"/>
    <lineage>
        <taxon>Eukaryota</taxon>
        <taxon>Sar</taxon>
        <taxon>Stramenopiles</taxon>
        <taxon>Ochrophyta</taxon>
        <taxon>Bacillariophyta</taxon>
        <taxon>Coscinodiscophyceae</taxon>
        <taxon>Thalassiosirophycidae</taxon>
        <taxon>Thalassiosirales</taxon>
        <taxon>Thalassiosiraceae</taxon>
        <taxon>Thalassiosira</taxon>
    </lineage>
</organism>
<evidence type="ECO:0000313" key="4">
    <source>
        <dbReference type="Proteomes" id="UP000266841"/>
    </source>
</evidence>
<reference evidence="3 4" key="1">
    <citation type="journal article" date="2012" name="Genome Biol.">
        <title>Genome and low-iron response of an oceanic diatom adapted to chronic iron limitation.</title>
        <authorList>
            <person name="Lommer M."/>
            <person name="Specht M."/>
            <person name="Roy A.S."/>
            <person name="Kraemer L."/>
            <person name="Andreson R."/>
            <person name="Gutowska M.A."/>
            <person name="Wolf J."/>
            <person name="Bergner S.V."/>
            <person name="Schilhabel M.B."/>
            <person name="Klostermeier U.C."/>
            <person name="Beiko R.G."/>
            <person name="Rosenstiel P."/>
            <person name="Hippler M."/>
            <person name="Laroche J."/>
        </authorList>
    </citation>
    <scope>NUCLEOTIDE SEQUENCE [LARGE SCALE GENOMIC DNA]</scope>
    <source>
        <strain evidence="3 4">CCMP1005</strain>
    </source>
</reference>
<dbReference type="PANTHER" id="PTHR43941">
    <property type="entry name" value="STRUCTURAL MAINTENANCE OF CHROMOSOMES PROTEIN 2"/>
    <property type="match status" value="1"/>
</dbReference>
<dbReference type="GO" id="GO:0000793">
    <property type="term" value="C:condensed chromosome"/>
    <property type="evidence" value="ECO:0007669"/>
    <property type="project" value="TreeGrafter"/>
</dbReference>
<dbReference type="AlphaFoldDB" id="K0RX39"/>
<feature type="region of interest" description="Disordered" evidence="2">
    <location>
        <begin position="350"/>
        <end position="371"/>
    </location>
</feature>
<dbReference type="GO" id="GO:0000785">
    <property type="term" value="C:chromatin"/>
    <property type="evidence" value="ECO:0007669"/>
    <property type="project" value="TreeGrafter"/>
</dbReference>
<sequence>MPTANQSAAAAGGSGSMLQLQLENSDLRTRLEDVLSHADESKEELLSTIDGQNQENAMLRSKIESLSRGLVEIDKERARLKSSCDAVSSDARAEVESLKGHLSMREREVRTMAVRIDEQERRIETLKSDAKTGQERIDQYEAELEELIGMCEGYRAGRERAESDLAEAARAREEQDREINEGKAARATLEGDLRETRRRLEEEAGLRSEEARYHAGQLSERDSEISGLRRELESARTASEVLKVDVQSRLERAREENEAHDQAMRDENDRRHREVVAGYESKLTAAANKVTSLDDELVRLRSAHAEKVRETESFLAECREGASAIERSYNEQVESTRELEAEVVKLREEHSTRINEMESQIQDAERESEGLAEELDGCKSKLNDAEDRFASAVEEKSALQQEVANLKQSRSDLVGQIDGLKGEMDTTTTTLRDELSQKSNKIAELEASMSSEKAAGNKLRSQLRETNLRLKDVTAERERGARTLEKELSMATEEVSRLQEANERLEEHATALQRDVKVLEDELAGAVEELEGRADEVQNLRAAMQRNSSQYSTKIREIKAEHEAEMTAIETRGADVVSDLEETIARLRGEADEDKANIEQLAAEKDRRAAEQDEKIEALTAYAKERKEEAVSANAELARARQSLESAERAHEEKMQSLRDELREERDGRAVEMAGVQRAVDGVRSELSAAQERLSSEDDELNRTKATLAERTDLLRDMVSQTQAYQSDLEAQVLRSSQLAEANRTYKRQLKECREAVHSLQSEMSDKDTSYCDVVRNERAQRKVLEADLEETRLAMDEAVRSASDREREAARLRDKVTRQENYIARLQESAKQNRRATALGGGRVGHRARTSLAPAGKHVVPGTKVAHYGADGEENDRPNQYVAEEEEI</sequence>
<feature type="region of interest" description="Disordered" evidence="2">
    <location>
        <begin position="832"/>
        <end position="889"/>
    </location>
</feature>
<comment type="caution">
    <text evidence="3">The sequence shown here is derived from an EMBL/GenBank/DDBJ whole genome shotgun (WGS) entry which is preliminary data.</text>
</comment>
<keyword evidence="1" id="KW-0175">Coiled coil</keyword>
<dbReference type="eggNOG" id="KOG1836">
    <property type="taxonomic scope" value="Eukaryota"/>
</dbReference>